<dbReference type="GO" id="GO:0016757">
    <property type="term" value="F:glycosyltransferase activity"/>
    <property type="evidence" value="ECO:0007669"/>
    <property type="project" value="UniProtKB-KW"/>
</dbReference>
<dbReference type="Proteomes" id="UP001152747">
    <property type="component" value="Unassembled WGS sequence"/>
</dbReference>
<dbReference type="EMBL" id="CANHGI010000005">
    <property type="protein sequence ID" value="CAI5453550.1"/>
    <property type="molecule type" value="Genomic_DNA"/>
</dbReference>
<keyword evidence="3" id="KW-0808">Transferase</keyword>
<evidence type="ECO:0000256" key="3">
    <source>
        <dbReference type="ARBA" id="ARBA00022679"/>
    </source>
</evidence>
<evidence type="ECO:0000313" key="7">
    <source>
        <dbReference type="Proteomes" id="UP001152747"/>
    </source>
</evidence>
<comment type="caution">
    <text evidence="6">The sequence shown here is derived from an EMBL/GenBank/DDBJ whole genome shotgun (WGS) entry which is preliminary data.</text>
</comment>
<reference evidence="6" key="1">
    <citation type="submission" date="2022-11" db="EMBL/GenBank/DDBJ databases">
        <authorList>
            <person name="Kikuchi T."/>
        </authorList>
    </citation>
    <scope>NUCLEOTIDE SEQUENCE</scope>
    <source>
        <strain evidence="6">PS1010</strain>
    </source>
</reference>
<dbReference type="GO" id="GO:0016020">
    <property type="term" value="C:membrane"/>
    <property type="evidence" value="ECO:0007669"/>
    <property type="project" value="UniProtKB-SubCell"/>
</dbReference>
<accession>A0A9P1N713</accession>
<evidence type="ECO:0000256" key="1">
    <source>
        <dbReference type="ARBA" id="ARBA00004606"/>
    </source>
</evidence>
<dbReference type="OrthoDB" id="2019572at2759"/>
<evidence type="ECO:0000313" key="6">
    <source>
        <dbReference type="EMBL" id="CAI5453550.1"/>
    </source>
</evidence>
<protein>
    <submittedName>
        <fullName evidence="6">Uncharacterized protein</fullName>
    </submittedName>
</protein>
<dbReference type="PANTHER" id="PTHR46671:SF2">
    <property type="entry name" value="GLYCOSYLATION RELATED"/>
    <property type="match status" value="1"/>
</dbReference>
<evidence type="ECO:0000256" key="4">
    <source>
        <dbReference type="ARBA" id="ARBA00023136"/>
    </source>
</evidence>
<dbReference type="PANTHER" id="PTHR46671">
    <property type="entry name" value="PROTEIN CBG11221"/>
    <property type="match status" value="1"/>
</dbReference>
<dbReference type="AlphaFoldDB" id="A0A9P1N713"/>
<dbReference type="InterPro" id="IPR003406">
    <property type="entry name" value="Glyco_trans_14"/>
</dbReference>
<keyword evidence="5" id="KW-0325">Glycoprotein</keyword>
<name>A0A9P1N713_9PELO</name>
<organism evidence="6 7">
    <name type="scientific">Caenorhabditis angaria</name>
    <dbReference type="NCBI Taxonomy" id="860376"/>
    <lineage>
        <taxon>Eukaryota</taxon>
        <taxon>Metazoa</taxon>
        <taxon>Ecdysozoa</taxon>
        <taxon>Nematoda</taxon>
        <taxon>Chromadorea</taxon>
        <taxon>Rhabditida</taxon>
        <taxon>Rhabditina</taxon>
        <taxon>Rhabditomorpha</taxon>
        <taxon>Rhabditoidea</taxon>
        <taxon>Rhabditidae</taxon>
        <taxon>Peloderinae</taxon>
        <taxon>Caenorhabditis</taxon>
    </lineage>
</organism>
<gene>
    <name evidence="6" type="ORF">CAMP_LOCUS16187</name>
</gene>
<keyword evidence="7" id="KW-1185">Reference proteome</keyword>
<keyword evidence="4" id="KW-0472">Membrane</keyword>
<comment type="subcellular location">
    <subcellularLocation>
        <location evidence="1">Membrane</location>
        <topology evidence="1">Single-pass type II membrane protein</topology>
    </subcellularLocation>
</comment>
<evidence type="ECO:0000256" key="5">
    <source>
        <dbReference type="ARBA" id="ARBA00023180"/>
    </source>
</evidence>
<evidence type="ECO:0000256" key="2">
    <source>
        <dbReference type="ARBA" id="ARBA00022676"/>
    </source>
</evidence>
<sequence>MDCGSIVQRIFNGRRFVEKRLKRPIAFVRNVFTSYAFQEMLLSSDYHPDNTYCYSVDKYSKTGLFENLQILSNCLPNVILNPTKYYFNSWGHLQNQAQFRCLELIMNRTWSHALFLQNNDLVLKPADQLSDLSELLNYTSAMFFEDPHEGWYSEKKADWTPAALKLFKNEAKVPEDILHRPLRIWKGYNEVIVSRIFIESILDKLNLEGIMKMFGVDEMLVQTLYRNNLGLDAQPTSSCHNFVPDTFIRWTDWTNRWSSGTFYEACRSKFERHWICVMGVEYLRDFIMNNSFVIGNKLLFTFLLIQKIICSQIILIYGTLNVSDVLSTTSVSDKESSFINWAAYNPSRWKGSLQEIQLAISIWDASSVDVFDDITNEDLIYGFICGVPLGNWDFN</sequence>
<proteinExistence type="predicted"/>
<dbReference type="Pfam" id="PF02485">
    <property type="entry name" value="Branch"/>
    <property type="match status" value="1"/>
</dbReference>
<keyword evidence="2" id="KW-0328">Glycosyltransferase</keyword>